<evidence type="ECO:0000256" key="2">
    <source>
        <dbReference type="ARBA" id="ARBA00009142"/>
    </source>
</evidence>
<feature type="transmembrane region" description="Helical" evidence="8">
    <location>
        <begin position="124"/>
        <end position="147"/>
    </location>
</feature>
<name>A0AA42DQI5_9FIRM</name>
<comment type="subcellular location">
    <subcellularLocation>
        <location evidence="1 8">Cell membrane</location>
        <topology evidence="1 8">Multi-pass membrane protein</topology>
    </subcellularLocation>
</comment>
<evidence type="ECO:0000256" key="1">
    <source>
        <dbReference type="ARBA" id="ARBA00004651"/>
    </source>
</evidence>
<dbReference type="Proteomes" id="UP001169242">
    <property type="component" value="Unassembled WGS sequence"/>
</dbReference>
<keyword evidence="5 8" id="KW-0812">Transmembrane</keyword>
<feature type="transmembrane region" description="Helical" evidence="8">
    <location>
        <begin position="188"/>
        <end position="205"/>
    </location>
</feature>
<feature type="transmembrane region" description="Helical" evidence="8">
    <location>
        <begin position="28"/>
        <end position="57"/>
    </location>
</feature>
<gene>
    <name evidence="9" type="ORF">PBV87_18550</name>
</gene>
<evidence type="ECO:0000256" key="3">
    <source>
        <dbReference type="ARBA" id="ARBA00022448"/>
    </source>
</evidence>
<dbReference type="PANTHER" id="PTHR30269:SF37">
    <property type="entry name" value="MEMBRANE TRANSPORTER PROTEIN"/>
    <property type="match status" value="1"/>
</dbReference>
<reference evidence="9" key="1">
    <citation type="journal article" date="2023" name="Int. J. Syst. Evol. Microbiol.">
        <title>&lt;i&gt;Holtiella tumoricola&lt;/i&gt; gen. nov. sp. nov., isolated from a human clinical sample.</title>
        <authorList>
            <person name="Allen-Vercoe E."/>
            <person name="Daigneault M.C."/>
            <person name="Vancuren S.J."/>
            <person name="Cochrane K."/>
            <person name="O'Neal L.L."/>
            <person name="Sankaranarayanan K."/>
            <person name="Lawson P.A."/>
        </authorList>
    </citation>
    <scope>NUCLEOTIDE SEQUENCE</scope>
    <source>
        <strain evidence="9">CC70A</strain>
    </source>
</reference>
<accession>A0AA42DQI5</accession>
<evidence type="ECO:0000256" key="6">
    <source>
        <dbReference type="ARBA" id="ARBA00022989"/>
    </source>
</evidence>
<dbReference type="Pfam" id="PF01925">
    <property type="entry name" value="TauE"/>
    <property type="match status" value="1"/>
</dbReference>
<feature type="transmembrane region" description="Helical" evidence="8">
    <location>
        <begin position="94"/>
        <end position="112"/>
    </location>
</feature>
<evidence type="ECO:0000256" key="4">
    <source>
        <dbReference type="ARBA" id="ARBA00022475"/>
    </source>
</evidence>
<dbReference type="GO" id="GO:0005886">
    <property type="term" value="C:plasma membrane"/>
    <property type="evidence" value="ECO:0007669"/>
    <property type="project" value="UniProtKB-SubCell"/>
</dbReference>
<organism evidence="9 10">
    <name type="scientific">Holtiella tumoricola</name>
    <dbReference type="NCBI Taxonomy" id="3018743"/>
    <lineage>
        <taxon>Bacteria</taxon>
        <taxon>Bacillati</taxon>
        <taxon>Bacillota</taxon>
        <taxon>Clostridia</taxon>
        <taxon>Lachnospirales</taxon>
        <taxon>Cellulosilyticaceae</taxon>
        <taxon>Holtiella</taxon>
    </lineage>
</organism>
<keyword evidence="3" id="KW-0813">Transport</keyword>
<keyword evidence="7 8" id="KW-0472">Membrane</keyword>
<dbReference type="RefSeq" id="WP_271013301.1">
    <property type="nucleotide sequence ID" value="NZ_JAQIFT010000062.1"/>
</dbReference>
<comment type="similarity">
    <text evidence="2 8">Belongs to the 4-toluene sulfonate uptake permease (TSUP) (TC 2.A.102) family.</text>
</comment>
<sequence length="235" mass="26024">MKTFIFLVIVLLTNIIQGITGFAGTVLAMPFSILLLGIDVAKPLLNIVTLVACILIVFESYKDIVWQEFFKMTLIMLVGVFVGEYIYTLFPVDILLTIYAVFIIAIALKGIFVKKEYEVSDAILIGIIILSGIVHGMFLSGGPLLIIYAVKKLPNKGEFRATLAPVWIVLNTYLLIKQFIGGLITPNIMTLSLFALPVLIVAIIIGKKLYYKMSQKAFLMLSYILLLISGISLLI</sequence>
<evidence type="ECO:0000313" key="9">
    <source>
        <dbReference type="EMBL" id="MDA3733484.1"/>
    </source>
</evidence>
<keyword evidence="10" id="KW-1185">Reference proteome</keyword>
<keyword evidence="6 8" id="KW-1133">Transmembrane helix</keyword>
<comment type="caution">
    <text evidence="9">The sequence shown here is derived from an EMBL/GenBank/DDBJ whole genome shotgun (WGS) entry which is preliminary data.</text>
</comment>
<feature type="transmembrane region" description="Helical" evidence="8">
    <location>
        <begin position="217"/>
        <end position="234"/>
    </location>
</feature>
<dbReference type="InterPro" id="IPR052017">
    <property type="entry name" value="TSUP"/>
</dbReference>
<feature type="transmembrane region" description="Helical" evidence="8">
    <location>
        <begin position="69"/>
        <end position="88"/>
    </location>
</feature>
<dbReference type="InterPro" id="IPR002781">
    <property type="entry name" value="TM_pro_TauE-like"/>
</dbReference>
<evidence type="ECO:0000256" key="7">
    <source>
        <dbReference type="ARBA" id="ARBA00023136"/>
    </source>
</evidence>
<protein>
    <recommendedName>
        <fullName evidence="8">Probable membrane transporter protein</fullName>
    </recommendedName>
</protein>
<evidence type="ECO:0000256" key="5">
    <source>
        <dbReference type="ARBA" id="ARBA00022692"/>
    </source>
</evidence>
<dbReference type="PANTHER" id="PTHR30269">
    <property type="entry name" value="TRANSMEMBRANE PROTEIN YFCA"/>
    <property type="match status" value="1"/>
</dbReference>
<dbReference type="EMBL" id="JAQIFT010000062">
    <property type="protein sequence ID" value="MDA3733484.1"/>
    <property type="molecule type" value="Genomic_DNA"/>
</dbReference>
<evidence type="ECO:0000313" key="10">
    <source>
        <dbReference type="Proteomes" id="UP001169242"/>
    </source>
</evidence>
<proteinExistence type="inferred from homology"/>
<keyword evidence="4 8" id="KW-1003">Cell membrane</keyword>
<dbReference type="AlphaFoldDB" id="A0AA42DQI5"/>
<evidence type="ECO:0000256" key="8">
    <source>
        <dbReference type="RuleBase" id="RU363041"/>
    </source>
</evidence>